<evidence type="ECO:0000313" key="2">
    <source>
        <dbReference type="EMBL" id="KAF1956175.1"/>
    </source>
</evidence>
<feature type="region of interest" description="Disordered" evidence="1">
    <location>
        <begin position="18"/>
        <end position="48"/>
    </location>
</feature>
<dbReference type="Proteomes" id="UP000800035">
    <property type="component" value="Unassembled WGS sequence"/>
</dbReference>
<dbReference type="OrthoDB" id="3942467at2759"/>
<feature type="compositionally biased region" description="Pro residues" evidence="1">
    <location>
        <begin position="118"/>
        <end position="127"/>
    </location>
</feature>
<organism evidence="2 3">
    <name type="scientific">Byssothecium circinans</name>
    <dbReference type="NCBI Taxonomy" id="147558"/>
    <lineage>
        <taxon>Eukaryota</taxon>
        <taxon>Fungi</taxon>
        <taxon>Dikarya</taxon>
        <taxon>Ascomycota</taxon>
        <taxon>Pezizomycotina</taxon>
        <taxon>Dothideomycetes</taxon>
        <taxon>Pleosporomycetidae</taxon>
        <taxon>Pleosporales</taxon>
        <taxon>Massarineae</taxon>
        <taxon>Massarinaceae</taxon>
        <taxon>Byssothecium</taxon>
    </lineage>
</organism>
<sequence>MDPSQNPALCDAKLQTILQSFQQEQRSSNTTSTDASSQMPPPPAYHMVVDPNSPIPNMNCPYDAEQEEGKENEEDDLPEININASTQIRGHGNIISIAQMDTAKMAILIAGLLHGAPLPQPQPPPSSPRQSDEQGQQSQTTAPPPQARPERRALKNFPKVNITLNCGATVIGDRNIVGPGLGDIARHIQIAQQRSQALAAQQNQMNANRTAGVNAPGSGLGFPVHGQQQSSIATPPMSRSSSFGSEGSNGAKRKVEEGVEGRAAKRSC</sequence>
<feature type="compositionally biased region" description="Polar residues" evidence="1">
    <location>
        <begin position="18"/>
        <end position="38"/>
    </location>
</feature>
<proteinExistence type="predicted"/>
<feature type="compositionally biased region" description="Basic and acidic residues" evidence="1">
    <location>
        <begin position="253"/>
        <end position="268"/>
    </location>
</feature>
<protein>
    <submittedName>
        <fullName evidence="2">Uncharacterized protein</fullName>
    </submittedName>
</protein>
<dbReference type="AlphaFoldDB" id="A0A6A5TU78"/>
<dbReference type="EMBL" id="ML976992">
    <property type="protein sequence ID" value="KAF1956175.1"/>
    <property type="molecule type" value="Genomic_DNA"/>
</dbReference>
<accession>A0A6A5TU78</accession>
<reference evidence="2" key="1">
    <citation type="journal article" date="2020" name="Stud. Mycol.">
        <title>101 Dothideomycetes genomes: a test case for predicting lifestyles and emergence of pathogens.</title>
        <authorList>
            <person name="Haridas S."/>
            <person name="Albert R."/>
            <person name="Binder M."/>
            <person name="Bloem J."/>
            <person name="Labutti K."/>
            <person name="Salamov A."/>
            <person name="Andreopoulos B."/>
            <person name="Baker S."/>
            <person name="Barry K."/>
            <person name="Bills G."/>
            <person name="Bluhm B."/>
            <person name="Cannon C."/>
            <person name="Castanera R."/>
            <person name="Culley D."/>
            <person name="Daum C."/>
            <person name="Ezra D."/>
            <person name="Gonzalez J."/>
            <person name="Henrissat B."/>
            <person name="Kuo A."/>
            <person name="Liang C."/>
            <person name="Lipzen A."/>
            <person name="Lutzoni F."/>
            <person name="Magnuson J."/>
            <person name="Mondo S."/>
            <person name="Nolan M."/>
            <person name="Ohm R."/>
            <person name="Pangilinan J."/>
            <person name="Park H.-J."/>
            <person name="Ramirez L."/>
            <person name="Alfaro M."/>
            <person name="Sun H."/>
            <person name="Tritt A."/>
            <person name="Yoshinaga Y."/>
            <person name="Zwiers L.-H."/>
            <person name="Turgeon B."/>
            <person name="Goodwin S."/>
            <person name="Spatafora J."/>
            <person name="Crous P."/>
            <person name="Grigoriev I."/>
        </authorList>
    </citation>
    <scope>NUCLEOTIDE SEQUENCE</scope>
    <source>
        <strain evidence="2">CBS 675.92</strain>
    </source>
</reference>
<feature type="region of interest" description="Disordered" evidence="1">
    <location>
        <begin position="225"/>
        <end position="268"/>
    </location>
</feature>
<name>A0A6A5TU78_9PLEO</name>
<evidence type="ECO:0000313" key="3">
    <source>
        <dbReference type="Proteomes" id="UP000800035"/>
    </source>
</evidence>
<feature type="region of interest" description="Disordered" evidence="1">
    <location>
        <begin position="115"/>
        <end position="156"/>
    </location>
</feature>
<keyword evidence="3" id="KW-1185">Reference proteome</keyword>
<feature type="compositionally biased region" description="Low complexity" evidence="1">
    <location>
        <begin position="238"/>
        <end position="250"/>
    </location>
</feature>
<evidence type="ECO:0000256" key="1">
    <source>
        <dbReference type="SAM" id="MobiDB-lite"/>
    </source>
</evidence>
<gene>
    <name evidence="2" type="ORF">CC80DRAFT_413406</name>
</gene>